<evidence type="ECO:0000313" key="2">
    <source>
        <dbReference type="Proteomes" id="UP000814033"/>
    </source>
</evidence>
<evidence type="ECO:0000313" key="1">
    <source>
        <dbReference type="EMBL" id="KAI0037558.1"/>
    </source>
</evidence>
<sequence length="204" mass="23090">MLCRECAVRTHLDNPFHQVEEWVGTYFKRRGLQELGLVIRLGHGGDVCPCAKEPVSMTVTHVNGIHTCDIQFCGCFPLGKYNSVEAPVQLANAGLWPASYKNPRTVSTFHAVREYNQFSLQAKVNVMDYNRVKLRMTNNAFRDDVPDRYRQLLTSHRQFMFLQTLKQFGAGVQDRYAPGSLVVLCPACPQPGKNMDPSWKDVPA</sequence>
<dbReference type="EMBL" id="MU276859">
    <property type="protein sequence ID" value="KAI0037558.1"/>
    <property type="molecule type" value="Genomic_DNA"/>
</dbReference>
<feature type="non-terminal residue" evidence="1">
    <location>
        <position position="204"/>
    </location>
</feature>
<keyword evidence="2" id="KW-1185">Reference proteome</keyword>
<protein>
    <submittedName>
        <fullName evidence="1">Uncharacterized protein</fullName>
    </submittedName>
</protein>
<name>A0ACB8R0H1_9AGAM</name>
<dbReference type="Proteomes" id="UP000814033">
    <property type="component" value="Unassembled WGS sequence"/>
</dbReference>
<comment type="caution">
    <text evidence="1">The sequence shown here is derived from an EMBL/GenBank/DDBJ whole genome shotgun (WGS) entry which is preliminary data.</text>
</comment>
<proteinExistence type="predicted"/>
<accession>A0ACB8R0H1</accession>
<reference evidence="1" key="1">
    <citation type="submission" date="2021-02" db="EMBL/GenBank/DDBJ databases">
        <authorList>
            <consortium name="DOE Joint Genome Institute"/>
            <person name="Ahrendt S."/>
            <person name="Looney B.P."/>
            <person name="Miyauchi S."/>
            <person name="Morin E."/>
            <person name="Drula E."/>
            <person name="Courty P.E."/>
            <person name="Chicoki N."/>
            <person name="Fauchery L."/>
            <person name="Kohler A."/>
            <person name="Kuo A."/>
            <person name="Labutti K."/>
            <person name="Pangilinan J."/>
            <person name="Lipzen A."/>
            <person name="Riley R."/>
            <person name="Andreopoulos W."/>
            <person name="He G."/>
            <person name="Johnson J."/>
            <person name="Barry K.W."/>
            <person name="Grigoriev I.V."/>
            <person name="Nagy L."/>
            <person name="Hibbett D."/>
            <person name="Henrissat B."/>
            <person name="Matheny P.B."/>
            <person name="Labbe J."/>
            <person name="Martin F."/>
        </authorList>
    </citation>
    <scope>NUCLEOTIDE SEQUENCE</scope>
    <source>
        <strain evidence="1">FP105234-sp</strain>
    </source>
</reference>
<organism evidence="1 2">
    <name type="scientific">Auriscalpium vulgare</name>
    <dbReference type="NCBI Taxonomy" id="40419"/>
    <lineage>
        <taxon>Eukaryota</taxon>
        <taxon>Fungi</taxon>
        <taxon>Dikarya</taxon>
        <taxon>Basidiomycota</taxon>
        <taxon>Agaricomycotina</taxon>
        <taxon>Agaricomycetes</taxon>
        <taxon>Russulales</taxon>
        <taxon>Auriscalpiaceae</taxon>
        <taxon>Auriscalpium</taxon>
    </lineage>
</organism>
<reference evidence="1" key="2">
    <citation type="journal article" date="2022" name="New Phytol.">
        <title>Evolutionary transition to the ectomycorrhizal habit in the genomes of a hyperdiverse lineage of mushroom-forming fungi.</title>
        <authorList>
            <person name="Looney B."/>
            <person name="Miyauchi S."/>
            <person name="Morin E."/>
            <person name="Drula E."/>
            <person name="Courty P.E."/>
            <person name="Kohler A."/>
            <person name="Kuo A."/>
            <person name="LaButti K."/>
            <person name="Pangilinan J."/>
            <person name="Lipzen A."/>
            <person name="Riley R."/>
            <person name="Andreopoulos W."/>
            <person name="He G."/>
            <person name="Johnson J."/>
            <person name="Nolan M."/>
            <person name="Tritt A."/>
            <person name="Barry K.W."/>
            <person name="Grigoriev I.V."/>
            <person name="Nagy L.G."/>
            <person name="Hibbett D."/>
            <person name="Henrissat B."/>
            <person name="Matheny P.B."/>
            <person name="Labbe J."/>
            <person name="Martin F.M."/>
        </authorList>
    </citation>
    <scope>NUCLEOTIDE SEQUENCE</scope>
    <source>
        <strain evidence="1">FP105234-sp</strain>
    </source>
</reference>
<gene>
    <name evidence="1" type="ORF">FA95DRAFT_1506816</name>
</gene>